<gene>
    <name evidence="4" type="ORF">CCALI_02426</name>
</gene>
<dbReference type="STRING" id="454171.CP488_01665"/>
<dbReference type="Gene3D" id="3.40.50.2020">
    <property type="match status" value="1"/>
</dbReference>
<organism evidence="4 5">
    <name type="scientific">Chthonomonas calidirosea (strain DSM 23976 / ICMP 18418 / T49)</name>
    <dbReference type="NCBI Taxonomy" id="1303518"/>
    <lineage>
        <taxon>Bacteria</taxon>
        <taxon>Bacillati</taxon>
        <taxon>Armatimonadota</taxon>
        <taxon>Chthonomonadia</taxon>
        <taxon>Chthonomonadales</taxon>
        <taxon>Chthonomonadaceae</taxon>
        <taxon>Chthonomonas</taxon>
    </lineage>
</organism>
<evidence type="ECO:0000313" key="5">
    <source>
        <dbReference type="Proteomes" id="UP000014227"/>
    </source>
</evidence>
<dbReference type="GO" id="GO:0016757">
    <property type="term" value="F:glycosyltransferase activity"/>
    <property type="evidence" value="ECO:0007669"/>
    <property type="project" value="UniProtKB-KW"/>
</dbReference>
<evidence type="ECO:0000259" key="2">
    <source>
        <dbReference type="Pfam" id="PF00156"/>
    </source>
</evidence>
<sequence>MKVDVKAFAALCFHGLLDLVYPPKCLLCGTLLPEGALCTACIASFETLQPPFCVRCGAPTLKASSWCLQCAAGEVPAWDWSFAFGRYSGGLREAIHRLKYGGSTSLAAPLAHLLANAFHVGAIPEDALQIGNLAFDIVVPVPLHPKRLRQRGYNQSERIAFYFAKEKGWRLETRGLRRVRFAGPQTRLGAAARRENVVGAFEVTEPERFRGLSVVLVDDVITTGSTLGEIAKLLKQAGAARIWVLAVARD</sequence>
<dbReference type="PANTHER" id="PTHR47505:SF1">
    <property type="entry name" value="DNA UTILIZATION PROTEIN YHGH"/>
    <property type="match status" value="1"/>
</dbReference>
<feature type="domain" description="Double zinc ribbon" evidence="3">
    <location>
        <begin position="16"/>
        <end position="71"/>
    </location>
</feature>
<dbReference type="FunCoup" id="S0EXL5">
    <property type="interactions" value="156"/>
</dbReference>
<dbReference type="Pfam" id="PF18912">
    <property type="entry name" value="DZR_2"/>
    <property type="match status" value="1"/>
</dbReference>
<dbReference type="CDD" id="cd06223">
    <property type="entry name" value="PRTases_typeI"/>
    <property type="match status" value="1"/>
</dbReference>
<dbReference type="Proteomes" id="UP000014227">
    <property type="component" value="Chromosome I"/>
</dbReference>
<accession>S0EXL5</accession>
<dbReference type="PANTHER" id="PTHR47505">
    <property type="entry name" value="DNA UTILIZATION PROTEIN YHGH"/>
    <property type="match status" value="1"/>
</dbReference>
<dbReference type="EMBL" id="HF951689">
    <property type="protein sequence ID" value="CCW36230.1"/>
    <property type="molecule type" value="Genomic_DNA"/>
</dbReference>
<dbReference type="InterPro" id="IPR029057">
    <property type="entry name" value="PRTase-like"/>
</dbReference>
<dbReference type="InterPro" id="IPR000836">
    <property type="entry name" value="PRTase_dom"/>
</dbReference>
<reference evidence="5" key="1">
    <citation type="submission" date="2013-03" db="EMBL/GenBank/DDBJ databases">
        <title>Genome sequence of Chthonomonas calidirosea, the first sequenced genome from the Armatimonadetes phylum (formally candidate division OP10).</title>
        <authorList>
            <person name="Lee K.C.Y."/>
            <person name="Morgan X.C."/>
            <person name="Dunfield P.F."/>
            <person name="Tamas I."/>
            <person name="Houghton K.M."/>
            <person name="Vyssotski M."/>
            <person name="Ryan J.L.J."/>
            <person name="Lagutin K."/>
            <person name="McDonald I.R."/>
            <person name="Stott M.B."/>
        </authorList>
    </citation>
    <scope>NUCLEOTIDE SEQUENCE [LARGE SCALE GENOMIC DNA]</scope>
    <source>
        <strain evidence="5">DSM 23976 / ICMP 18418 / T49</strain>
    </source>
</reference>
<dbReference type="AlphaFoldDB" id="S0EXL5"/>
<evidence type="ECO:0000256" key="1">
    <source>
        <dbReference type="ARBA" id="ARBA00008007"/>
    </source>
</evidence>
<name>S0EXL5_CHTCT</name>
<feature type="domain" description="Phosphoribosyltransferase" evidence="2">
    <location>
        <begin position="205"/>
        <end position="244"/>
    </location>
</feature>
<keyword evidence="4" id="KW-0328">Glycosyltransferase</keyword>
<dbReference type="KEGG" id="ccz:CCALI_02426"/>
<keyword evidence="5" id="KW-1185">Reference proteome</keyword>
<dbReference type="RefSeq" id="WP_016483744.1">
    <property type="nucleotide sequence ID" value="NC_021487.1"/>
</dbReference>
<dbReference type="Pfam" id="PF00156">
    <property type="entry name" value="Pribosyltran"/>
    <property type="match status" value="1"/>
</dbReference>
<dbReference type="eggNOG" id="COG1040">
    <property type="taxonomic scope" value="Bacteria"/>
</dbReference>
<dbReference type="InterPro" id="IPR051910">
    <property type="entry name" value="ComF/GntX_DNA_util-trans"/>
</dbReference>
<evidence type="ECO:0000313" key="4">
    <source>
        <dbReference type="EMBL" id="CCW36230.1"/>
    </source>
</evidence>
<keyword evidence="4" id="KW-0808">Transferase</keyword>
<proteinExistence type="inferred from homology"/>
<protein>
    <submittedName>
        <fullName evidence="4">Predicted amidophosphoribosyltransferases</fullName>
    </submittedName>
</protein>
<comment type="similarity">
    <text evidence="1">Belongs to the ComF/GntX family.</text>
</comment>
<dbReference type="PATRIC" id="fig|1303518.3.peg.2527"/>
<dbReference type="OrthoDB" id="9779910at2"/>
<dbReference type="SUPFAM" id="SSF53271">
    <property type="entry name" value="PRTase-like"/>
    <property type="match status" value="1"/>
</dbReference>
<evidence type="ECO:0000259" key="3">
    <source>
        <dbReference type="Pfam" id="PF18912"/>
    </source>
</evidence>
<dbReference type="InParanoid" id="S0EXL5"/>
<dbReference type="HOGENOM" id="CLU_054549_0_0_0"/>
<dbReference type="InterPro" id="IPR044005">
    <property type="entry name" value="DZR_2"/>
</dbReference>